<reference evidence="1" key="1">
    <citation type="submission" date="2020-04" db="EMBL/GenBank/DDBJ databases">
        <authorList>
            <person name="Sombolestani A."/>
        </authorList>
    </citation>
    <scope>NUCLEOTIDE SEQUENCE</scope>
    <source>
        <strain evidence="1">R71697</strain>
    </source>
</reference>
<proteinExistence type="predicted"/>
<sequence>MMHLELIASRVCKGHAKAAGILGQAGMQYRPAYPLAPMQDVYAHPMLAFDAQDSFSFSRVPGWGKVMEYVLTDRRDDTLVGDILTCAGKTFFVAAVEELRPPLCVACSRIVQVSGVTGTTGNVVEDCPAAIVLKSKGEGSGSGVPGSVKPGQFIMYLPRLPGVLLQPYMTVTTDLDVTYTINTAEMSDWGLRCTMSLQQI</sequence>
<protein>
    <submittedName>
        <fullName evidence="1">Uncharacterized protein</fullName>
    </submittedName>
</protein>
<evidence type="ECO:0000313" key="2">
    <source>
        <dbReference type="Proteomes" id="UP000661006"/>
    </source>
</evidence>
<accession>A0A9Q2FNG8</accession>
<reference evidence="1" key="2">
    <citation type="submission" date="2020-11" db="EMBL/GenBank/DDBJ databases">
        <title>Description of novel Gluconobacter species.</title>
        <authorList>
            <person name="Cleenwerck I."/>
            <person name="Cnockaert M."/>
            <person name="Borremans W."/>
            <person name="Wieme A.D."/>
            <person name="De Vuyst L."/>
            <person name="Vandamme P."/>
        </authorList>
    </citation>
    <scope>NUCLEOTIDE SEQUENCE</scope>
    <source>
        <strain evidence="1">R71697</strain>
    </source>
</reference>
<organism evidence="1 2">
    <name type="scientific">Gluconobacter japonicus</name>
    <dbReference type="NCBI Taxonomy" id="376620"/>
    <lineage>
        <taxon>Bacteria</taxon>
        <taxon>Pseudomonadati</taxon>
        <taxon>Pseudomonadota</taxon>
        <taxon>Alphaproteobacteria</taxon>
        <taxon>Acetobacterales</taxon>
        <taxon>Acetobacteraceae</taxon>
        <taxon>Gluconobacter</taxon>
    </lineage>
</organism>
<dbReference type="GeneID" id="81475611"/>
<dbReference type="RefSeq" id="WP_010503718.1">
    <property type="nucleotide sequence ID" value="NZ_JABCQN010000007.1"/>
</dbReference>
<dbReference type="Proteomes" id="UP000661006">
    <property type="component" value="Unassembled WGS sequence"/>
</dbReference>
<gene>
    <name evidence="1" type="ORF">HKD32_12960</name>
</gene>
<comment type="caution">
    <text evidence="1">The sequence shown here is derived from an EMBL/GenBank/DDBJ whole genome shotgun (WGS) entry which is preliminary data.</text>
</comment>
<name>A0A9Q2FNG8_GLUJA</name>
<dbReference type="OrthoDB" id="7271194at2"/>
<dbReference type="AlphaFoldDB" id="A0A9Q2FNG8"/>
<evidence type="ECO:0000313" key="1">
    <source>
        <dbReference type="EMBL" id="MBF0871750.1"/>
    </source>
</evidence>
<dbReference type="EMBL" id="JABCQN010000007">
    <property type="protein sequence ID" value="MBF0871750.1"/>
    <property type="molecule type" value="Genomic_DNA"/>
</dbReference>